<keyword evidence="2 10" id="KW-0963">Cytoplasm</keyword>
<evidence type="ECO:0000256" key="2">
    <source>
        <dbReference type="ARBA" id="ARBA00022490"/>
    </source>
</evidence>
<dbReference type="NCBIfam" id="TIGR00182">
    <property type="entry name" value="plsX"/>
    <property type="match status" value="1"/>
</dbReference>
<dbReference type="EMBL" id="BLVO01000013">
    <property type="protein sequence ID" value="GFM33343.1"/>
    <property type="molecule type" value="Genomic_DNA"/>
</dbReference>
<evidence type="ECO:0000313" key="12">
    <source>
        <dbReference type="Proteomes" id="UP000503840"/>
    </source>
</evidence>
<evidence type="ECO:0000256" key="5">
    <source>
        <dbReference type="ARBA" id="ARBA00023098"/>
    </source>
</evidence>
<evidence type="ECO:0000256" key="6">
    <source>
        <dbReference type="ARBA" id="ARBA00023209"/>
    </source>
</evidence>
<dbReference type="AlphaFoldDB" id="A0A7J0BHV8"/>
<dbReference type="PIRSF" id="PIRSF002465">
    <property type="entry name" value="Phsphlp_syn_PlsX"/>
    <property type="match status" value="1"/>
</dbReference>
<keyword evidence="5 10" id="KW-0443">Lipid metabolism</keyword>
<reference evidence="11 12" key="1">
    <citation type="submission" date="2020-05" db="EMBL/GenBank/DDBJ databases">
        <title>Draft genome sequence of Desulfovibrio sp. strain HN2T.</title>
        <authorList>
            <person name="Ueno A."/>
            <person name="Tamazawa S."/>
            <person name="Tamamura S."/>
            <person name="Murakami T."/>
            <person name="Kiyama T."/>
            <person name="Inomata H."/>
            <person name="Amano Y."/>
            <person name="Miyakawa K."/>
            <person name="Tamaki H."/>
            <person name="Naganuma T."/>
            <person name="Kaneko K."/>
        </authorList>
    </citation>
    <scope>NUCLEOTIDE SEQUENCE [LARGE SCALE GENOMIC DNA]</scope>
    <source>
        <strain evidence="11 12">HN2</strain>
    </source>
</reference>
<dbReference type="Gene3D" id="3.40.718.10">
    <property type="entry name" value="Isopropylmalate Dehydrogenase"/>
    <property type="match status" value="1"/>
</dbReference>
<comment type="similarity">
    <text evidence="10">Belongs to the PlsX family.</text>
</comment>
<accession>A0A7J0BHV8</accession>
<evidence type="ECO:0000256" key="7">
    <source>
        <dbReference type="ARBA" id="ARBA00023264"/>
    </source>
</evidence>
<dbReference type="SUPFAM" id="SSF53659">
    <property type="entry name" value="Isocitrate/Isopropylmalate dehydrogenase-like"/>
    <property type="match status" value="1"/>
</dbReference>
<evidence type="ECO:0000256" key="4">
    <source>
        <dbReference type="ARBA" id="ARBA00022679"/>
    </source>
</evidence>
<comment type="caution">
    <text evidence="11">The sequence shown here is derived from an EMBL/GenBank/DDBJ whole genome shotgun (WGS) entry which is preliminary data.</text>
</comment>
<organism evidence="11 12">
    <name type="scientific">Desulfovibrio subterraneus</name>
    <dbReference type="NCBI Taxonomy" id="2718620"/>
    <lineage>
        <taxon>Bacteria</taxon>
        <taxon>Pseudomonadati</taxon>
        <taxon>Thermodesulfobacteriota</taxon>
        <taxon>Desulfovibrionia</taxon>
        <taxon>Desulfovibrionales</taxon>
        <taxon>Desulfovibrionaceae</taxon>
        <taxon>Desulfovibrio</taxon>
    </lineage>
</organism>
<evidence type="ECO:0000256" key="10">
    <source>
        <dbReference type="HAMAP-Rule" id="MF_00019"/>
    </source>
</evidence>
<name>A0A7J0BHV8_9BACT</name>
<keyword evidence="3 10" id="KW-0444">Lipid biosynthesis</keyword>
<keyword evidence="12" id="KW-1185">Reference proteome</keyword>
<dbReference type="Pfam" id="PF02504">
    <property type="entry name" value="FA_synthesis"/>
    <property type="match status" value="1"/>
</dbReference>
<dbReference type="EC" id="2.3.1.274" evidence="8 10"/>
<dbReference type="GO" id="GO:0043811">
    <property type="term" value="F:phosphate:acyl-[acyl carrier protein] acyltransferase activity"/>
    <property type="evidence" value="ECO:0007669"/>
    <property type="project" value="UniProtKB-UniRule"/>
</dbReference>
<keyword evidence="6 10" id="KW-0594">Phospholipid biosynthesis</keyword>
<evidence type="ECO:0000256" key="1">
    <source>
        <dbReference type="ARBA" id="ARBA00001232"/>
    </source>
</evidence>
<sequence length="350" mass="37345">MHNSPIIAVDVMGGDHGPAVNIPGAIEAARTYGIRLALVGDTEKIKAELDRLPSGMLSGKVVYDIVHTDEVAGMDEKPSDILRRKKNSSIQVACRLVKEGKADGIVSAGNSGATVACGMFIMGRIPGVDRPALASVMPTEKKPIVLLDVGANVDCKPHHLFQFGLMADAYARDLLERESPRIGLLSIGEEEGKGNSQVKEAYDLFKMAKNIRFVGNVEGRDLFTGDVDVIVCDGFVGNVALKLSEGLSTSMSRILKRELLSSFLAKIGTLLARSAFKRFARMVDYAEYGGAPVLGLKGIAIVCHGASNAKAITNAVKMAAAFVEKKTNERLVEAISANEELTSFGKAVKN</sequence>
<keyword evidence="4 10" id="KW-0808">Transferase</keyword>
<dbReference type="Proteomes" id="UP000503840">
    <property type="component" value="Unassembled WGS sequence"/>
</dbReference>
<keyword evidence="11" id="KW-0012">Acyltransferase</keyword>
<dbReference type="PANTHER" id="PTHR30100">
    <property type="entry name" value="FATTY ACID/PHOSPHOLIPID SYNTHESIS PROTEIN PLSX"/>
    <property type="match status" value="1"/>
</dbReference>
<dbReference type="HAMAP" id="MF_00019">
    <property type="entry name" value="PlsX"/>
    <property type="match status" value="1"/>
</dbReference>
<comment type="subcellular location">
    <subcellularLocation>
        <location evidence="10">Cytoplasm</location>
    </subcellularLocation>
    <text evidence="10">Associated with the membrane possibly through PlsY.</text>
</comment>
<dbReference type="UniPathway" id="UPA00085"/>
<keyword evidence="7 10" id="KW-1208">Phospholipid metabolism</keyword>
<evidence type="ECO:0000313" key="11">
    <source>
        <dbReference type="EMBL" id="GFM33343.1"/>
    </source>
</evidence>
<dbReference type="PANTHER" id="PTHR30100:SF1">
    <property type="entry name" value="PHOSPHATE ACYLTRANSFERASE"/>
    <property type="match status" value="1"/>
</dbReference>
<proteinExistence type="inferred from homology"/>
<comment type="subunit">
    <text evidence="9 10">Homodimer. Probably interacts with PlsY.</text>
</comment>
<comment type="catalytic activity">
    <reaction evidence="1 10">
        <text>a fatty acyl-[ACP] + phosphate = an acyl phosphate + holo-[ACP]</text>
        <dbReference type="Rhea" id="RHEA:42292"/>
        <dbReference type="Rhea" id="RHEA-COMP:9685"/>
        <dbReference type="Rhea" id="RHEA-COMP:14125"/>
        <dbReference type="ChEBI" id="CHEBI:43474"/>
        <dbReference type="ChEBI" id="CHEBI:59918"/>
        <dbReference type="ChEBI" id="CHEBI:64479"/>
        <dbReference type="ChEBI" id="CHEBI:138651"/>
        <dbReference type="EC" id="2.3.1.274"/>
    </reaction>
</comment>
<comment type="function">
    <text evidence="10">Catalyzes the reversible formation of acyl-phosphate (acyl-PO(4)) from acyl-[acyl-carrier-protein] (acyl-ACP). This enzyme utilizes acyl-ACP as fatty acyl donor, but not acyl-CoA.</text>
</comment>
<comment type="pathway">
    <text evidence="10">Lipid metabolism; phospholipid metabolism.</text>
</comment>
<dbReference type="InterPro" id="IPR012281">
    <property type="entry name" value="Phospholipid_synth_PlsX-like"/>
</dbReference>
<evidence type="ECO:0000256" key="3">
    <source>
        <dbReference type="ARBA" id="ARBA00022516"/>
    </source>
</evidence>
<dbReference type="GO" id="GO:0006633">
    <property type="term" value="P:fatty acid biosynthetic process"/>
    <property type="evidence" value="ECO:0007669"/>
    <property type="project" value="UniProtKB-UniRule"/>
</dbReference>
<protein>
    <recommendedName>
        <fullName evidence="8 10">Phosphate acyltransferase</fullName>
        <ecNumber evidence="8 10">2.3.1.274</ecNumber>
    </recommendedName>
    <alternativeName>
        <fullName evidence="10">Acyl-ACP phosphotransacylase</fullName>
    </alternativeName>
    <alternativeName>
        <fullName evidence="10">Acyl-[acyl-carrier-protein]--phosphate acyltransferase</fullName>
    </alternativeName>
    <alternativeName>
        <fullName evidence="10">Phosphate-acyl-ACP acyltransferase</fullName>
    </alternativeName>
</protein>
<dbReference type="GO" id="GO:0008654">
    <property type="term" value="P:phospholipid biosynthetic process"/>
    <property type="evidence" value="ECO:0007669"/>
    <property type="project" value="UniProtKB-KW"/>
</dbReference>
<dbReference type="InterPro" id="IPR003664">
    <property type="entry name" value="FA_synthesis"/>
</dbReference>
<evidence type="ECO:0000256" key="9">
    <source>
        <dbReference type="ARBA" id="ARBA00046608"/>
    </source>
</evidence>
<evidence type="ECO:0000256" key="8">
    <source>
        <dbReference type="ARBA" id="ARBA00024069"/>
    </source>
</evidence>
<gene>
    <name evidence="10 11" type="primary">plsX</name>
    <name evidence="11" type="ORF">DSM101010T_17080</name>
</gene>
<dbReference type="RefSeq" id="WP_174405011.1">
    <property type="nucleotide sequence ID" value="NZ_BLVO01000013.1"/>
</dbReference>
<dbReference type="GO" id="GO:0005737">
    <property type="term" value="C:cytoplasm"/>
    <property type="evidence" value="ECO:0007669"/>
    <property type="project" value="UniProtKB-SubCell"/>
</dbReference>